<dbReference type="AlphaFoldDB" id="A0A1G6Z1Y0"/>
<dbReference type="STRING" id="530584.SAMN05421630_11576"/>
<organism evidence="1 2">
    <name type="scientific">Prauserella marina</name>
    <dbReference type="NCBI Taxonomy" id="530584"/>
    <lineage>
        <taxon>Bacteria</taxon>
        <taxon>Bacillati</taxon>
        <taxon>Actinomycetota</taxon>
        <taxon>Actinomycetes</taxon>
        <taxon>Pseudonocardiales</taxon>
        <taxon>Pseudonocardiaceae</taxon>
        <taxon>Prauserella</taxon>
    </lineage>
</organism>
<protein>
    <submittedName>
        <fullName evidence="1">Uncharacterized protein</fullName>
    </submittedName>
</protein>
<dbReference type="RefSeq" id="WP_170140322.1">
    <property type="nucleotide sequence ID" value="NZ_CP016354.1"/>
</dbReference>
<evidence type="ECO:0000313" key="1">
    <source>
        <dbReference type="EMBL" id="SDD96618.1"/>
    </source>
</evidence>
<dbReference type="Proteomes" id="UP000199494">
    <property type="component" value="Unassembled WGS sequence"/>
</dbReference>
<reference evidence="1 2" key="1">
    <citation type="submission" date="2016-10" db="EMBL/GenBank/DDBJ databases">
        <authorList>
            <person name="de Groot N.N."/>
        </authorList>
    </citation>
    <scope>NUCLEOTIDE SEQUENCE [LARGE SCALE GENOMIC DNA]</scope>
    <source>
        <strain evidence="1 2">CGMCC 4.5506</strain>
    </source>
</reference>
<dbReference type="EMBL" id="FMZE01000015">
    <property type="protein sequence ID" value="SDD96618.1"/>
    <property type="molecule type" value="Genomic_DNA"/>
</dbReference>
<sequence>MWETVAVFVTIFVAVNALMYLPDLIEALIARIHTSKRERNAANFAHQEENSESNVE</sequence>
<evidence type="ECO:0000313" key="2">
    <source>
        <dbReference type="Proteomes" id="UP000199494"/>
    </source>
</evidence>
<keyword evidence="2" id="KW-1185">Reference proteome</keyword>
<gene>
    <name evidence="1" type="ORF">SAMN05421630_11576</name>
</gene>
<proteinExistence type="predicted"/>
<accession>A0A1G6Z1Y0</accession>
<name>A0A1G6Z1Y0_9PSEU</name>